<evidence type="ECO:0000256" key="1">
    <source>
        <dbReference type="ARBA" id="ARBA00022723"/>
    </source>
</evidence>
<dbReference type="Proteomes" id="UP001439008">
    <property type="component" value="Unassembled WGS sequence"/>
</dbReference>
<dbReference type="SMART" id="SM00355">
    <property type="entry name" value="ZnF_C2H2"/>
    <property type="match status" value="3"/>
</dbReference>
<dbReference type="Gene3D" id="3.30.160.60">
    <property type="entry name" value="Classic Zinc Finger"/>
    <property type="match status" value="2"/>
</dbReference>
<sequence>MSEQLLPSRADTYEVKTERIRRELRKRTTFKKGKDANSLWRRRWIPIKTIESSFSALTWVRADNDFSNSDSDLDEAISSRNEADSKGTAFSFFRSARRRCEARRRNKDPKKAAKEVPLRELVKGPLGSRLLPPGWVPRKKPSRRAAGDKNKGKTEHICDVCKKVYGDFNSLKKHKRIHGEKKHACQVKGCPKAFSEASKLKRHMMVHTKEKPFQCPYPSCRRDFGLNYNLRKHIQVLKIKIANPHGRTFGLFERRLRENVYGPECVEAARQIFPYKKLNLQILFSVFLEYLNRARFNFNKTKIFLPKSNFFI</sequence>
<keyword evidence="3 5" id="KW-0863">Zinc-finger</keyword>
<feature type="domain" description="C2H2-type" evidence="7">
    <location>
        <begin position="156"/>
        <end position="183"/>
    </location>
</feature>
<evidence type="ECO:0000313" key="9">
    <source>
        <dbReference type="Proteomes" id="UP001439008"/>
    </source>
</evidence>
<dbReference type="InterPro" id="IPR013087">
    <property type="entry name" value="Znf_C2H2_type"/>
</dbReference>
<evidence type="ECO:0000259" key="7">
    <source>
        <dbReference type="PROSITE" id="PS50157"/>
    </source>
</evidence>
<evidence type="ECO:0000256" key="4">
    <source>
        <dbReference type="ARBA" id="ARBA00022833"/>
    </source>
</evidence>
<dbReference type="PANTHER" id="PTHR14003">
    <property type="entry name" value="TRANSCRIPTIONAL REPRESSOR PROTEIN YY"/>
    <property type="match status" value="1"/>
</dbReference>
<feature type="region of interest" description="Disordered" evidence="6">
    <location>
        <begin position="129"/>
        <end position="151"/>
    </location>
</feature>
<name>A0ABV2AI71_9EUKA</name>
<accession>A0ABV2AI71</accession>
<comment type="caution">
    <text evidence="8">The sequence shown here is derived from an EMBL/GenBank/DDBJ whole genome shotgun (WGS) entry which is preliminary data.</text>
</comment>
<keyword evidence="2" id="KW-0677">Repeat</keyword>
<protein>
    <recommendedName>
        <fullName evidence="7">C2H2-type domain-containing protein</fullName>
    </recommendedName>
</protein>
<evidence type="ECO:0000313" key="8">
    <source>
        <dbReference type="EMBL" id="MES1919386.1"/>
    </source>
</evidence>
<evidence type="ECO:0000256" key="6">
    <source>
        <dbReference type="SAM" id="MobiDB-lite"/>
    </source>
</evidence>
<dbReference type="PROSITE" id="PS00028">
    <property type="entry name" value="ZINC_FINGER_C2H2_1"/>
    <property type="match status" value="2"/>
</dbReference>
<proteinExistence type="predicted"/>
<dbReference type="SUPFAM" id="SSF57667">
    <property type="entry name" value="beta-beta-alpha zinc fingers"/>
    <property type="match status" value="2"/>
</dbReference>
<keyword evidence="1" id="KW-0479">Metal-binding</keyword>
<keyword evidence="4" id="KW-0862">Zinc</keyword>
<organism evidence="8 9">
    <name type="scientific">Bonamia ostreae</name>
    <dbReference type="NCBI Taxonomy" id="126728"/>
    <lineage>
        <taxon>Eukaryota</taxon>
        <taxon>Sar</taxon>
        <taxon>Rhizaria</taxon>
        <taxon>Endomyxa</taxon>
        <taxon>Ascetosporea</taxon>
        <taxon>Haplosporida</taxon>
        <taxon>Bonamia</taxon>
    </lineage>
</organism>
<dbReference type="Pfam" id="PF00096">
    <property type="entry name" value="zf-C2H2"/>
    <property type="match status" value="2"/>
</dbReference>
<dbReference type="EMBL" id="JBDODL010000274">
    <property type="protein sequence ID" value="MES1919386.1"/>
    <property type="molecule type" value="Genomic_DNA"/>
</dbReference>
<dbReference type="PANTHER" id="PTHR14003:SF19">
    <property type="entry name" value="YY2 TRANSCRIPTION FACTOR"/>
    <property type="match status" value="1"/>
</dbReference>
<dbReference type="InterPro" id="IPR036236">
    <property type="entry name" value="Znf_C2H2_sf"/>
</dbReference>
<evidence type="ECO:0000256" key="3">
    <source>
        <dbReference type="ARBA" id="ARBA00022771"/>
    </source>
</evidence>
<evidence type="ECO:0000256" key="2">
    <source>
        <dbReference type="ARBA" id="ARBA00022737"/>
    </source>
</evidence>
<feature type="domain" description="C2H2-type" evidence="7">
    <location>
        <begin position="183"/>
        <end position="212"/>
    </location>
</feature>
<gene>
    <name evidence="8" type="ORF">MHBO_001227</name>
</gene>
<keyword evidence="9" id="KW-1185">Reference proteome</keyword>
<evidence type="ECO:0000256" key="5">
    <source>
        <dbReference type="PROSITE-ProRule" id="PRU00042"/>
    </source>
</evidence>
<dbReference type="PROSITE" id="PS50157">
    <property type="entry name" value="ZINC_FINGER_C2H2_2"/>
    <property type="match status" value="2"/>
</dbReference>
<reference evidence="8 9" key="1">
    <citation type="journal article" date="2024" name="BMC Biol.">
        <title>Comparative genomics of Ascetosporea gives new insight into the evolutionary basis for animal parasitism in Rhizaria.</title>
        <authorList>
            <person name="Hiltunen Thoren M."/>
            <person name="Onut-Brannstrom I."/>
            <person name="Alfjorden A."/>
            <person name="Peckova H."/>
            <person name="Swords F."/>
            <person name="Hooper C."/>
            <person name="Holzer A.S."/>
            <person name="Bass D."/>
            <person name="Burki F."/>
        </authorList>
    </citation>
    <scope>NUCLEOTIDE SEQUENCE [LARGE SCALE GENOMIC DNA]</scope>
    <source>
        <strain evidence="8">20-A016</strain>
    </source>
</reference>